<dbReference type="Pfam" id="PF13575">
    <property type="entry name" value="DUF4135"/>
    <property type="match status" value="2"/>
</dbReference>
<reference evidence="3" key="1">
    <citation type="journal article" date="2019" name="Int. J. Syst. Evol. Microbiol.">
        <title>The Global Catalogue of Microorganisms (GCM) 10K type strain sequencing project: providing services to taxonomists for standard genome sequencing and annotation.</title>
        <authorList>
            <consortium name="The Broad Institute Genomics Platform"/>
            <consortium name="The Broad Institute Genome Sequencing Center for Infectious Disease"/>
            <person name="Wu L."/>
            <person name="Ma J."/>
        </authorList>
    </citation>
    <scope>NUCLEOTIDE SEQUENCE [LARGE SCALE GENOMIC DNA]</scope>
    <source>
        <strain evidence="3">JCM 14545</strain>
    </source>
</reference>
<dbReference type="PRINTS" id="PR01955">
    <property type="entry name" value="LANCFRANKIA"/>
</dbReference>
<dbReference type="PRINTS" id="PR01950">
    <property type="entry name" value="LANCSUPER"/>
</dbReference>
<comment type="caution">
    <text evidence="2">The sequence shown here is derived from an EMBL/GenBank/DDBJ whole genome shotgun (WGS) entry which is preliminary data.</text>
</comment>
<accession>A0ABP5BIB4</accession>
<dbReference type="InterPro" id="IPR012341">
    <property type="entry name" value="6hp_glycosidase-like_sf"/>
</dbReference>
<dbReference type="Proteomes" id="UP001501116">
    <property type="component" value="Unassembled WGS sequence"/>
</dbReference>
<keyword evidence="3" id="KW-1185">Reference proteome</keyword>
<evidence type="ECO:0000259" key="1">
    <source>
        <dbReference type="PROSITE" id="PS50042"/>
    </source>
</evidence>
<name>A0ABP5BIB4_9PSEU</name>
<dbReference type="InterPro" id="IPR007822">
    <property type="entry name" value="LANC-like"/>
</dbReference>
<proteinExistence type="predicted"/>
<dbReference type="InterPro" id="IPR025410">
    <property type="entry name" value="Lant_dehyd"/>
</dbReference>
<evidence type="ECO:0000313" key="2">
    <source>
        <dbReference type="EMBL" id="GAA1945932.1"/>
    </source>
</evidence>
<dbReference type="EMBL" id="BAAANN010000004">
    <property type="protein sequence ID" value="GAA1945932.1"/>
    <property type="molecule type" value="Genomic_DNA"/>
</dbReference>
<evidence type="ECO:0000313" key="3">
    <source>
        <dbReference type="Proteomes" id="UP001501116"/>
    </source>
</evidence>
<dbReference type="PROSITE" id="PS50042">
    <property type="entry name" value="CNMP_BINDING_3"/>
    <property type="match status" value="1"/>
</dbReference>
<sequence length="839" mass="87593">MRAELPGEALEVFDLGTARQPADLTASAEAALSALLTAMGPESPAGTTELAQALRQDKEDWRTALDTFGPLRDLATARLRGWAEACAELATRLLTDRDPLTGWLGLDRPLRPVAVTAGLGDSHHGARSVAAITDRSGARFAYRPRPVGIAAAFARFCAAIGESEVRTPDLLPGNGYGWARWIEHRPCRDRRAYAVRLGRALAVLWTLGGTDLHHENVVGDGTRPVLVDLETPLGTDPILIAGEPGAQAVHDSVLSTSMLPGARPFDGAPNVGVLAEFLSSAPAAERDTLHEDVVAGFLAAAGNVAAHRDRLLGPDSPLSVFTGQPLRVLVRPTYRYAELLGKADHPALLCDPDARRDHFGQLALDGDRPRPALVAAEVADLLAGDIPLTEVDASDVEVRCAGVPVCTLDRSPVDRAREKIRSLNEESVSAEAALVRACLLTDRFNRDAPFLPASTSDSGEADLLDGALAAGLALRRSARRTPAGVSWLDISSVGGQDWHVGPSDDSLYRGLPGIALACTELAHRTGDSRIASLRDDVLESWLRTPVPASLGAFAGAAGHLAAAALVDRRNPDPALADRVARALSTLAGASDDSLAPDVHFGVAGAILVLRAIDTDSAAWQACAARLLTAAASGGSWWHGTSGRGLTGFAHGTAGLVLALKILAGQGFPGALGPAGRLSAWQEEQFVPGEGWRDLRFGADGPVRTTWCNGTAGIGMALALETHLGLGGDRERLRTAVATSASHGAGSVLNLCDGDLGVAALLIDAAIMTGEEEWGLRGRRLARGVAARVLADRVPNPLDRRSGLMNGYAGVVLGLLHAADPADVPSMTSVALNLVPPPGT</sequence>
<dbReference type="Gene3D" id="1.50.10.10">
    <property type="match status" value="1"/>
</dbReference>
<feature type="domain" description="Cyclic nucleotide-binding" evidence="1">
    <location>
        <begin position="357"/>
        <end position="376"/>
    </location>
</feature>
<dbReference type="RefSeq" id="WP_344414353.1">
    <property type="nucleotide sequence ID" value="NZ_BAAANN010000004.1"/>
</dbReference>
<gene>
    <name evidence="2" type="ORF">GCM10009754_12230</name>
</gene>
<organism evidence="2 3">
    <name type="scientific">Amycolatopsis minnesotensis</name>
    <dbReference type="NCBI Taxonomy" id="337894"/>
    <lineage>
        <taxon>Bacteria</taxon>
        <taxon>Bacillati</taxon>
        <taxon>Actinomycetota</taxon>
        <taxon>Actinomycetes</taxon>
        <taxon>Pseudonocardiales</taxon>
        <taxon>Pseudonocardiaceae</taxon>
        <taxon>Amycolatopsis</taxon>
    </lineage>
</organism>
<protein>
    <submittedName>
        <fullName evidence="2">Type 2 lanthipeptide synthetase LanM family protein</fullName>
    </submittedName>
</protein>
<dbReference type="Pfam" id="PF05147">
    <property type="entry name" value="LANC_like"/>
    <property type="match status" value="1"/>
</dbReference>
<dbReference type="InterPro" id="IPR000595">
    <property type="entry name" value="cNMP-bd_dom"/>
</dbReference>
<dbReference type="SUPFAM" id="SSF158745">
    <property type="entry name" value="LanC-like"/>
    <property type="match status" value="1"/>
</dbReference>
<dbReference type="SMART" id="SM01260">
    <property type="entry name" value="LANC_like"/>
    <property type="match status" value="1"/>
</dbReference>